<sequence>MILNVFIDRAWRHADNSGEMSRLISLIFDDGGLGSSVSSNSSVTGFNVSLSLSKTPHTDENQVADNLLQVAINRSTGFGALVWGVTMKSPRKGGIYDSVWISDNPQPPNFDPQLISDPGYPLFHDPYSALPLSRVRKALEEFCETGTGDRPGCVNWIEGYFNGQRLDRDPIVNRLESAEDSSPF</sequence>
<dbReference type="Proteomes" id="UP000677875">
    <property type="component" value="Unassembled WGS sequence"/>
</dbReference>
<keyword evidence="2" id="KW-1185">Reference proteome</keyword>
<protein>
    <submittedName>
        <fullName evidence="1">Uncharacterized protein</fullName>
    </submittedName>
</protein>
<dbReference type="RefSeq" id="WP_210876481.1">
    <property type="nucleotide sequence ID" value="NZ_JAGPNL010000012.1"/>
</dbReference>
<organism evidence="1 2">
    <name type="scientific">Streptomyces tagetis</name>
    <dbReference type="NCBI Taxonomy" id="2820809"/>
    <lineage>
        <taxon>Bacteria</taxon>
        <taxon>Bacillati</taxon>
        <taxon>Actinomycetota</taxon>
        <taxon>Actinomycetes</taxon>
        <taxon>Kitasatosporales</taxon>
        <taxon>Streptomycetaceae</taxon>
        <taxon>Streptomyces</taxon>
    </lineage>
</organism>
<dbReference type="AlphaFoldDB" id="A0A940XTR2"/>
<proteinExistence type="predicted"/>
<evidence type="ECO:0000313" key="2">
    <source>
        <dbReference type="Proteomes" id="UP000677875"/>
    </source>
</evidence>
<evidence type="ECO:0000313" key="1">
    <source>
        <dbReference type="EMBL" id="MBQ0830714.1"/>
    </source>
</evidence>
<dbReference type="InterPro" id="IPR025680">
    <property type="entry name" value="DddI"/>
</dbReference>
<dbReference type="Pfam" id="PF14430">
    <property type="entry name" value="Imm1"/>
    <property type="match status" value="1"/>
</dbReference>
<reference evidence="1" key="1">
    <citation type="submission" date="2021-04" db="EMBL/GenBank/DDBJ databases">
        <title>Genome seq and assembly of Streptomyces sp. RG38.</title>
        <authorList>
            <person name="Chhetri G."/>
        </authorList>
    </citation>
    <scope>NUCLEOTIDE SEQUENCE</scope>
    <source>
        <strain evidence="1">RG38</strain>
    </source>
</reference>
<accession>A0A940XTR2</accession>
<dbReference type="EMBL" id="JAGPNL010000012">
    <property type="protein sequence ID" value="MBQ0830714.1"/>
    <property type="molecule type" value="Genomic_DNA"/>
</dbReference>
<name>A0A940XTR2_9ACTN</name>
<comment type="caution">
    <text evidence="1">The sequence shown here is derived from an EMBL/GenBank/DDBJ whole genome shotgun (WGS) entry which is preliminary data.</text>
</comment>
<gene>
    <name evidence="1" type="ORF">J5Y05_30145</name>
</gene>